<dbReference type="InterPro" id="IPR011991">
    <property type="entry name" value="ArsR-like_HTH"/>
</dbReference>
<dbReference type="InterPro" id="IPR036388">
    <property type="entry name" value="WH-like_DNA-bd_sf"/>
</dbReference>
<dbReference type="Pfam" id="PF12802">
    <property type="entry name" value="MarR_2"/>
    <property type="match status" value="1"/>
</dbReference>
<dbReference type="STRING" id="232089.SAMN05443544_2159"/>
<keyword evidence="4" id="KW-1185">Reference proteome</keyword>
<feature type="region of interest" description="Disordered" evidence="1">
    <location>
        <begin position="1"/>
        <end position="131"/>
    </location>
</feature>
<dbReference type="SMART" id="SM00347">
    <property type="entry name" value="HTH_MARR"/>
    <property type="match status" value="1"/>
</dbReference>
<sequence length="245" mass="26482">MTYMNASSQVPPGERSGSEAEGPASNDPITLIEQALVTMRRDQERRRLQRRAEHFGQEGHEGHGGDHGHGHGRDGHWPGEHPGRPDHDPHEHGDALGHDDHRGRREGGRGGPDGWSGRGRGRGPGGGPGRHALAHAARFRLLDALEGAEHPPSVSELAEAIGVDQPRASRLVQAAVEAGHVRREADPSDARRSALVLTASGRKLLESARDTRRGAVETALAAFTPEETAEFARLLSRFIADWPRD</sequence>
<dbReference type="CDD" id="cd00090">
    <property type="entry name" value="HTH_ARSR"/>
    <property type="match status" value="1"/>
</dbReference>
<evidence type="ECO:0000313" key="3">
    <source>
        <dbReference type="EMBL" id="SIO00495.1"/>
    </source>
</evidence>
<dbReference type="PANTHER" id="PTHR33164:SF57">
    <property type="entry name" value="MARR-FAMILY TRANSCRIPTIONAL REGULATOR"/>
    <property type="match status" value="1"/>
</dbReference>
<feature type="domain" description="HTH marR-type" evidence="2">
    <location>
        <begin position="93"/>
        <end position="240"/>
    </location>
</feature>
<feature type="compositionally biased region" description="Gly residues" evidence="1">
    <location>
        <begin position="109"/>
        <end position="129"/>
    </location>
</feature>
<dbReference type="Gene3D" id="1.10.10.10">
    <property type="entry name" value="Winged helix-like DNA-binding domain superfamily/Winged helix DNA-binding domain"/>
    <property type="match status" value="1"/>
</dbReference>
<dbReference type="PANTHER" id="PTHR33164">
    <property type="entry name" value="TRANSCRIPTIONAL REGULATOR, MARR FAMILY"/>
    <property type="match status" value="1"/>
</dbReference>
<dbReference type="Proteomes" id="UP000184699">
    <property type="component" value="Unassembled WGS sequence"/>
</dbReference>
<dbReference type="GO" id="GO:0006950">
    <property type="term" value="P:response to stress"/>
    <property type="evidence" value="ECO:0007669"/>
    <property type="project" value="TreeGrafter"/>
</dbReference>
<gene>
    <name evidence="3" type="ORF">SAMN05443544_2159</name>
</gene>
<organism evidence="3 4">
    <name type="scientific">Agromyces cerinus subsp. cerinus</name>
    <dbReference type="NCBI Taxonomy" id="232089"/>
    <lineage>
        <taxon>Bacteria</taxon>
        <taxon>Bacillati</taxon>
        <taxon>Actinomycetota</taxon>
        <taxon>Actinomycetes</taxon>
        <taxon>Micrococcales</taxon>
        <taxon>Microbacteriaceae</taxon>
        <taxon>Agromyces</taxon>
    </lineage>
</organism>
<dbReference type="PRINTS" id="PR00598">
    <property type="entry name" value="HTHMARR"/>
</dbReference>
<name>A0A1N6FYW4_9MICO</name>
<dbReference type="SUPFAM" id="SSF46785">
    <property type="entry name" value="Winged helix' DNA-binding domain"/>
    <property type="match status" value="1"/>
</dbReference>
<dbReference type="InterPro" id="IPR039422">
    <property type="entry name" value="MarR/SlyA-like"/>
</dbReference>
<dbReference type="InterPro" id="IPR000835">
    <property type="entry name" value="HTH_MarR-typ"/>
</dbReference>
<dbReference type="AlphaFoldDB" id="A0A1N6FYW4"/>
<dbReference type="GO" id="GO:0003677">
    <property type="term" value="F:DNA binding"/>
    <property type="evidence" value="ECO:0007669"/>
    <property type="project" value="UniProtKB-KW"/>
</dbReference>
<reference evidence="4" key="1">
    <citation type="submission" date="2016-11" db="EMBL/GenBank/DDBJ databases">
        <authorList>
            <person name="Varghese N."/>
            <person name="Submissions S."/>
        </authorList>
    </citation>
    <scope>NUCLEOTIDE SEQUENCE [LARGE SCALE GENOMIC DNA]</scope>
    <source>
        <strain evidence="4">DSM 8595</strain>
    </source>
</reference>
<keyword evidence="3" id="KW-0238">DNA-binding</keyword>
<evidence type="ECO:0000256" key="1">
    <source>
        <dbReference type="SAM" id="MobiDB-lite"/>
    </source>
</evidence>
<evidence type="ECO:0000313" key="4">
    <source>
        <dbReference type="Proteomes" id="UP000184699"/>
    </source>
</evidence>
<dbReference type="PROSITE" id="PS50995">
    <property type="entry name" value="HTH_MARR_2"/>
    <property type="match status" value="1"/>
</dbReference>
<feature type="compositionally biased region" description="Basic and acidic residues" evidence="1">
    <location>
        <begin position="39"/>
        <end position="108"/>
    </location>
</feature>
<proteinExistence type="predicted"/>
<protein>
    <submittedName>
        <fullName evidence="3">DNA-binding transcriptional regulator, MarR family</fullName>
    </submittedName>
</protein>
<feature type="compositionally biased region" description="Polar residues" evidence="1">
    <location>
        <begin position="1"/>
        <end position="10"/>
    </location>
</feature>
<evidence type="ECO:0000259" key="2">
    <source>
        <dbReference type="PROSITE" id="PS50995"/>
    </source>
</evidence>
<dbReference type="EMBL" id="FSRJ01000003">
    <property type="protein sequence ID" value="SIO00495.1"/>
    <property type="molecule type" value="Genomic_DNA"/>
</dbReference>
<accession>A0A1N6FYW4</accession>
<dbReference type="InterPro" id="IPR036390">
    <property type="entry name" value="WH_DNA-bd_sf"/>
</dbReference>
<dbReference type="GO" id="GO:0003700">
    <property type="term" value="F:DNA-binding transcription factor activity"/>
    <property type="evidence" value="ECO:0007669"/>
    <property type="project" value="InterPro"/>
</dbReference>